<dbReference type="Proteomes" id="UP000051952">
    <property type="component" value="Unassembled WGS sequence"/>
</dbReference>
<evidence type="ECO:0000313" key="1">
    <source>
        <dbReference type="EMBL" id="CUG85299.1"/>
    </source>
</evidence>
<keyword evidence="2" id="KW-1185">Reference proteome</keyword>
<name>A0A0S4J335_BODSA</name>
<dbReference type="VEuPathDB" id="TriTrypDB:BSAL_89590"/>
<dbReference type="AlphaFoldDB" id="A0A0S4J335"/>
<accession>A0A0S4J335</accession>
<protein>
    <submittedName>
        <fullName evidence="1">Bodo-specific multi-copy gene family, putative</fullName>
    </submittedName>
</protein>
<reference evidence="2" key="1">
    <citation type="submission" date="2015-09" db="EMBL/GenBank/DDBJ databases">
        <authorList>
            <consortium name="Pathogen Informatics"/>
        </authorList>
    </citation>
    <scope>NUCLEOTIDE SEQUENCE [LARGE SCALE GENOMIC DNA]</scope>
    <source>
        <strain evidence="2">Lake Konstanz</strain>
    </source>
</reference>
<proteinExistence type="predicted"/>
<sequence>MLRRKLHMSIRGSAVQRAMSWPVKATRVALHNNSRIGLERSSPLPQYDDPSTWPPHWKAADLEHCLRPFLLNQEAPPNYVSLMSLVEKGDLDSVKFLLRAFVRPPPPKVIDIDDYLGAHVNNVVDKAAMPLQERAQQLEATVKALEAQPGSEKRKVVFSYSPRGTGKTQFIKHFVATHRADALKCGRVIVRCCDKASHESYDKSRSPWFAQVMSDELTQRNDDAITSSTGSAPALNSTDEGFCHLIQIHVEKVTGRPQDRSNYTNPTEAYQTWMSETELYFAIPRTKKGVEPLIILDTCECLAEREHKSLVHKTSGKRYTLLEAFCLAVPSPFGILVMGCNANIDATDPVFLTMANVTNIGPLPLLSERGYHKALEGSWNAEVDMAVRKPLFYWTGGLPRLLRLAHVTHKQDISLAQGSFDAFSRCFGLYKDSAKAKYPVQPKWFPHTYTCLLASSTKAKVKSTAVIPVNPAWRGDTLLALTYDEATTQSIGAYNPLTNRFVVPPITFDDDQVTRSGAPILPSQLHPFLTAEVAAHFGTHVGIERERLFERAFLYAVYARYLLAYWENSTNPWVPLGNVFEGAVHPQQVPIVERYEANLSSGVTRSIKAVEHAVTYVGGAFDHGAYIWCRDKKAPEGGTFAVPLQLRPGGYQTARRVPSSSSASIPLSLSSVAPPLLLSVYQEFRDDPTLNQASVTTVAIDAGSMSSIGWLRSASSKQSV</sequence>
<evidence type="ECO:0000313" key="2">
    <source>
        <dbReference type="Proteomes" id="UP000051952"/>
    </source>
</evidence>
<dbReference type="EMBL" id="CYKH01001153">
    <property type="protein sequence ID" value="CUG85299.1"/>
    <property type="molecule type" value="Genomic_DNA"/>
</dbReference>
<gene>
    <name evidence="1" type="ORF">BSAL_89590</name>
</gene>
<organism evidence="1 2">
    <name type="scientific">Bodo saltans</name>
    <name type="common">Flagellated protozoan</name>
    <dbReference type="NCBI Taxonomy" id="75058"/>
    <lineage>
        <taxon>Eukaryota</taxon>
        <taxon>Discoba</taxon>
        <taxon>Euglenozoa</taxon>
        <taxon>Kinetoplastea</taxon>
        <taxon>Metakinetoplastina</taxon>
        <taxon>Eubodonida</taxon>
        <taxon>Bodonidae</taxon>
        <taxon>Bodo</taxon>
    </lineage>
</organism>